<reference evidence="6 7" key="1">
    <citation type="journal article" date="2023" name="Environ Microbiome">
        <title>A coral-associated actinobacterium mitigates coral bleaching under heat stress.</title>
        <authorList>
            <person name="Li J."/>
            <person name="Zou Y."/>
            <person name="Li Q."/>
            <person name="Zhang J."/>
            <person name="Bourne D.G."/>
            <person name="Lyu Y."/>
            <person name="Liu C."/>
            <person name="Zhang S."/>
        </authorList>
    </citation>
    <scope>NUCLEOTIDE SEQUENCE [LARGE SCALE GENOMIC DNA]</scope>
    <source>
        <strain evidence="6 7">SCSIO 13291</strain>
    </source>
</reference>
<evidence type="ECO:0000313" key="6">
    <source>
        <dbReference type="EMBL" id="WZW97915.1"/>
    </source>
</evidence>
<dbReference type="PANTHER" id="PTHR43053:SF3">
    <property type="entry name" value="ALPHA-GALACTOSIDASE C-RELATED"/>
    <property type="match status" value="1"/>
</dbReference>
<dbReference type="EMBL" id="CP115965">
    <property type="protein sequence ID" value="WZW97915.1"/>
    <property type="molecule type" value="Genomic_DNA"/>
</dbReference>
<dbReference type="PRINTS" id="PR00743">
    <property type="entry name" value="GLHYDRLASE36"/>
</dbReference>
<dbReference type="Pfam" id="PF16875">
    <property type="entry name" value="Glyco_hydro_36N"/>
    <property type="match status" value="1"/>
</dbReference>
<evidence type="ECO:0000256" key="2">
    <source>
        <dbReference type="ARBA" id="ARBA00012755"/>
    </source>
</evidence>
<dbReference type="InterPro" id="IPR002252">
    <property type="entry name" value="Glyco_hydro_36"/>
</dbReference>
<proteinExistence type="predicted"/>
<evidence type="ECO:0000259" key="5">
    <source>
        <dbReference type="Pfam" id="PF16875"/>
    </source>
</evidence>
<keyword evidence="3 6" id="KW-0378">Hydrolase</keyword>
<evidence type="ECO:0000313" key="7">
    <source>
        <dbReference type="Proteomes" id="UP001434337"/>
    </source>
</evidence>
<evidence type="ECO:0000256" key="4">
    <source>
        <dbReference type="ARBA" id="ARBA00023295"/>
    </source>
</evidence>
<evidence type="ECO:0000256" key="3">
    <source>
        <dbReference type="ARBA" id="ARBA00022801"/>
    </source>
</evidence>
<dbReference type="Proteomes" id="UP001434337">
    <property type="component" value="Chromosome"/>
</dbReference>
<dbReference type="Pfam" id="PF02065">
    <property type="entry name" value="Melibiase"/>
    <property type="match status" value="1"/>
</dbReference>
<feature type="domain" description="Glycosyl hydrolase family 36 N-terminal" evidence="5">
    <location>
        <begin position="53"/>
        <end position="249"/>
    </location>
</feature>
<organism evidence="6 7">
    <name type="scientific">Propioniciclava soli</name>
    <dbReference type="NCBI Taxonomy" id="2775081"/>
    <lineage>
        <taxon>Bacteria</taxon>
        <taxon>Bacillati</taxon>
        <taxon>Actinomycetota</taxon>
        <taxon>Actinomycetes</taxon>
        <taxon>Propionibacteriales</taxon>
        <taxon>Propionibacteriaceae</taxon>
        <taxon>Propioniciclava</taxon>
    </lineage>
</organism>
<evidence type="ECO:0000256" key="1">
    <source>
        <dbReference type="ARBA" id="ARBA00001255"/>
    </source>
</evidence>
<dbReference type="InterPro" id="IPR050985">
    <property type="entry name" value="Alpha-glycosidase_related"/>
</dbReference>
<protein>
    <recommendedName>
        <fullName evidence="2">alpha-galactosidase</fullName>
        <ecNumber evidence="2">3.2.1.22</ecNumber>
    </recommendedName>
</protein>
<keyword evidence="7" id="KW-1185">Reference proteome</keyword>
<name>A0ABZ3C544_9ACTN</name>
<dbReference type="InterPro" id="IPR031704">
    <property type="entry name" value="Glyco_hydro_36_N"/>
</dbReference>
<dbReference type="EC" id="3.2.1.22" evidence="2"/>
<gene>
    <name evidence="6" type="ORF">PCC79_13610</name>
</gene>
<dbReference type="GO" id="GO:0004557">
    <property type="term" value="F:alpha-galactosidase activity"/>
    <property type="evidence" value="ECO:0007669"/>
    <property type="project" value="UniProtKB-EC"/>
</dbReference>
<comment type="catalytic activity">
    <reaction evidence="1">
        <text>Hydrolysis of terminal, non-reducing alpha-D-galactose residues in alpha-D-galactosides, including galactose oligosaccharides, galactomannans and galactolipids.</text>
        <dbReference type="EC" id="3.2.1.22"/>
    </reaction>
</comment>
<dbReference type="SUPFAM" id="SSF51445">
    <property type="entry name" value="(Trans)glycosidases"/>
    <property type="match status" value="1"/>
</dbReference>
<accession>A0ABZ3C544</accession>
<dbReference type="InterPro" id="IPR038417">
    <property type="entry name" value="Alpga-gal_N_sf"/>
</dbReference>
<dbReference type="InterPro" id="IPR013785">
    <property type="entry name" value="Aldolase_TIM"/>
</dbReference>
<dbReference type="Gene3D" id="2.70.98.60">
    <property type="entry name" value="alpha-galactosidase from lactobacil brevis"/>
    <property type="match status" value="1"/>
</dbReference>
<dbReference type="RefSeq" id="WP_342372145.1">
    <property type="nucleotide sequence ID" value="NZ_CP115965.1"/>
</dbReference>
<keyword evidence="4 6" id="KW-0326">Glycosidase</keyword>
<sequence>MGEPIELHTPHTRYSFAPTASGSGLRLLGWGAREAEVEPPAPPVLPGFDTPDDLLPHEFGVAGTRHVLESELLIRRDDRRDGARVRLVGEPHRASTDGGETVTCLLRDDAVGLEVELSWRVSAEHDVLVRGATVRNAGDAPLTLARALTGAFNLPLPSGAVIDALAGGWCEEFTPTRVVLPRGTWSMGSRQGLTSHLWAPVATLGDPADASRGCWSVALAWSGSWRLDVHANPRLGWVRVAAGVHDETPILLEPGESFVCPELLGLWAPDADAAARAWHTYHRAERLRDTDAARRPVTYNSWYATEFDVGCDQQRDLARRAAALGCEMFVVDDGWFAGRRDDTAGLGDWTPDPVAFPEGLAPLVEEVHGLGMRFGLWVEPEGVNPDSALFRAHPGWIHRSPDREPVTIRNQYVLDLGRPEVEAWVLGTLRRLLTGTGVDHLKWDMNRALTDAVRAGDPHGREANLQHTRAWHRLLDALRTEFPDVTVEACSGGGARIAASVLERSDVVWPSDETGPRDRLAIQHGSLSVYPAATMSSWVTDLPGHLDTTPASLTYRFCVAMCGVLGVGADLRGWSPEEEHLARDLIALYRDIRPVVLGGTVQRHGDPARHGYVVEYVGAEDDPRVVLFVFGRPETAQTVVLRPWSGRHQPHQRMSVTGGSARWVAQELLVDLEPETGAAVVVLS</sequence>
<dbReference type="CDD" id="cd14791">
    <property type="entry name" value="GH36"/>
    <property type="match status" value="1"/>
</dbReference>
<dbReference type="Gene3D" id="3.20.20.70">
    <property type="entry name" value="Aldolase class I"/>
    <property type="match status" value="1"/>
</dbReference>
<dbReference type="PANTHER" id="PTHR43053">
    <property type="entry name" value="GLYCOSIDASE FAMILY 31"/>
    <property type="match status" value="1"/>
</dbReference>
<dbReference type="InterPro" id="IPR017853">
    <property type="entry name" value="GH"/>
</dbReference>